<sequence length="645" mass="70951">MKRLLALVMCLVLLPVSPAQAGSTIRNPLNGSADPTLTYFNGNYYLATTLGNRIGMWRSPTLAGLATAPETTVFRDADVSRNKQVWAPGLYRFDGRWYIYYTASDGVDANHRMYVIESAGDDPMGPYHFKARIADHGEYAIDGEPFVHNGRRYFTWSGPGRGRSGPAQIYLQAMDTPWSTTGARVALPASGGCDEVREGAVSLRGAGRTFLVYSTCDTSKPDYQLWMKSITDGQDPLVPDNWIQHAGPVFWRNDAAGVFGPGHNGFFKSPDGTEDWIVYHGKTTSEYTSAGRTTRAQKFTWNADGTPNFGRPLALADTVVPPSGDPWASQDPGAARGYVVGEEKQYFDRTPEDALGHWWQQPNGTLRHDTWGGSLIAGRPSGFRHGTEQHAFARTPDGRLRHLWWTPGVGVRSEDWGTGLAGDPTGMVSVNGQKHVFGRAPNGTLAHWWQEPDGTVRRDNWGGSLVGTPTAYAFGDEQHVFARGTDNSLRHYYWYPKIPDNLPAVDDWGAVGTVHSDPTGFAFGRQQHVFYRTANGTVEHRFFDHSEWKVYTENWGGNLVGTPFAFRHGPTQHVYGRGVDGALWHLWRQPGTSVQAQNLGGTLTGDPVGIAFRGEQHVFSRSADGSLQTHLGTTVTPWPGGQIAP</sequence>
<dbReference type="Pfam" id="PF03984">
    <property type="entry name" value="DUF346"/>
    <property type="match status" value="6"/>
</dbReference>
<dbReference type="GO" id="GO:0004553">
    <property type="term" value="F:hydrolase activity, hydrolyzing O-glycosyl compounds"/>
    <property type="evidence" value="ECO:0007669"/>
    <property type="project" value="InterPro"/>
</dbReference>
<keyword evidence="3" id="KW-0378">Hydrolase</keyword>
<evidence type="ECO:0000256" key="2">
    <source>
        <dbReference type="ARBA" id="ARBA00022729"/>
    </source>
</evidence>
<comment type="caution">
    <text evidence="7">The sequence shown here is derived from an EMBL/GenBank/DDBJ whole genome shotgun (WGS) entry which is preliminary data.</text>
</comment>
<dbReference type="Gene3D" id="2.120.10.70">
    <property type="entry name" value="Fucose-specific lectin"/>
    <property type="match status" value="2"/>
</dbReference>
<name>A0A7W7SU88_9ACTN</name>
<reference evidence="7 8" key="1">
    <citation type="submission" date="2020-08" db="EMBL/GenBank/DDBJ databases">
        <title>Sequencing the genomes of 1000 actinobacteria strains.</title>
        <authorList>
            <person name="Klenk H.-P."/>
        </authorList>
    </citation>
    <scope>NUCLEOTIDE SEQUENCE [LARGE SCALE GENOMIC DNA]</scope>
    <source>
        <strain evidence="7 8">DSM 45886</strain>
    </source>
</reference>
<dbReference type="RefSeq" id="WP_221449139.1">
    <property type="nucleotide sequence ID" value="NZ_JACHJW010000001.1"/>
</dbReference>
<feature type="signal peptide" evidence="6">
    <location>
        <begin position="1"/>
        <end position="21"/>
    </location>
</feature>
<dbReference type="InterPro" id="IPR023296">
    <property type="entry name" value="Glyco_hydro_beta-prop_sf"/>
</dbReference>
<proteinExistence type="inferred from homology"/>
<keyword evidence="4" id="KW-0326">Glycosidase</keyword>
<dbReference type="PANTHER" id="PTHR43817">
    <property type="entry name" value="GLYCOSYL HYDROLASE"/>
    <property type="match status" value="1"/>
</dbReference>
<keyword evidence="2 6" id="KW-0732">Signal</keyword>
<evidence type="ECO:0000256" key="3">
    <source>
        <dbReference type="ARBA" id="ARBA00022801"/>
    </source>
</evidence>
<dbReference type="PANTHER" id="PTHR43817:SF1">
    <property type="entry name" value="HYDROLASE, FAMILY 43, PUTATIVE (AFU_ORTHOLOGUE AFUA_3G01660)-RELATED"/>
    <property type="match status" value="1"/>
</dbReference>
<dbReference type="SUPFAM" id="SSF75005">
    <property type="entry name" value="Arabinanase/levansucrase/invertase"/>
    <property type="match status" value="1"/>
</dbReference>
<dbReference type="GO" id="GO:0005975">
    <property type="term" value="P:carbohydrate metabolic process"/>
    <property type="evidence" value="ECO:0007669"/>
    <property type="project" value="InterPro"/>
</dbReference>
<dbReference type="CDD" id="cd18820">
    <property type="entry name" value="GH43_LbAraf43-like"/>
    <property type="match status" value="1"/>
</dbReference>
<dbReference type="Proteomes" id="UP000578819">
    <property type="component" value="Unassembled WGS sequence"/>
</dbReference>
<comment type="similarity">
    <text evidence="1">Belongs to the glycosyl hydrolase 43 family.</text>
</comment>
<protein>
    <submittedName>
        <fullName evidence="7">GH43 family beta-xylosidase</fullName>
    </submittedName>
</protein>
<feature type="site" description="Important for catalytic activity, responsible for pKa modulation of the active site Glu and correct orientation of both the proton donor and substrate" evidence="5">
    <location>
        <position position="142"/>
    </location>
</feature>
<dbReference type="AlphaFoldDB" id="A0A7W7SU88"/>
<gene>
    <name evidence="7" type="ORF">FHR38_004699</name>
</gene>
<dbReference type="Pfam" id="PF04616">
    <property type="entry name" value="Glyco_hydro_43"/>
    <property type="match status" value="1"/>
</dbReference>
<evidence type="ECO:0000256" key="6">
    <source>
        <dbReference type="SAM" id="SignalP"/>
    </source>
</evidence>
<evidence type="ECO:0000256" key="4">
    <source>
        <dbReference type="ARBA" id="ARBA00023295"/>
    </source>
</evidence>
<dbReference type="SUPFAM" id="SSF89372">
    <property type="entry name" value="Fucose-specific lectin"/>
    <property type="match status" value="1"/>
</dbReference>
<accession>A0A7W7SU88</accession>
<organism evidence="7 8">
    <name type="scientific">Micromonospora polyrhachis</name>
    <dbReference type="NCBI Taxonomy" id="1282883"/>
    <lineage>
        <taxon>Bacteria</taxon>
        <taxon>Bacillati</taxon>
        <taxon>Actinomycetota</taxon>
        <taxon>Actinomycetes</taxon>
        <taxon>Micromonosporales</taxon>
        <taxon>Micromonosporaceae</taxon>
        <taxon>Micromonospora</taxon>
    </lineage>
</organism>
<dbReference type="Gene3D" id="2.115.10.20">
    <property type="entry name" value="Glycosyl hydrolase domain, family 43"/>
    <property type="match status" value="1"/>
</dbReference>
<evidence type="ECO:0000256" key="5">
    <source>
        <dbReference type="PIRSR" id="PIRSR606710-2"/>
    </source>
</evidence>
<dbReference type="EMBL" id="JACHJW010000001">
    <property type="protein sequence ID" value="MBB4960966.1"/>
    <property type="molecule type" value="Genomic_DNA"/>
</dbReference>
<keyword evidence="8" id="KW-1185">Reference proteome</keyword>
<evidence type="ECO:0000256" key="1">
    <source>
        <dbReference type="ARBA" id="ARBA00009865"/>
    </source>
</evidence>
<feature type="chain" id="PRO_5031478774" evidence="6">
    <location>
        <begin position="22"/>
        <end position="645"/>
    </location>
</feature>
<dbReference type="InterPro" id="IPR007132">
    <property type="entry name" value="DUF346"/>
</dbReference>
<evidence type="ECO:0000313" key="7">
    <source>
        <dbReference type="EMBL" id="MBB4960966.1"/>
    </source>
</evidence>
<evidence type="ECO:0000313" key="8">
    <source>
        <dbReference type="Proteomes" id="UP000578819"/>
    </source>
</evidence>
<dbReference type="InterPro" id="IPR006710">
    <property type="entry name" value="Glyco_hydro_43"/>
</dbReference>